<accession>A0A7J0BVQ5</accession>
<dbReference type="EMBL" id="BLVP01000008">
    <property type="protein sequence ID" value="GFM37084.1"/>
    <property type="molecule type" value="Genomic_DNA"/>
</dbReference>
<dbReference type="AlphaFoldDB" id="A0A7J0BVQ5"/>
<evidence type="ECO:0000313" key="2">
    <source>
        <dbReference type="Proteomes" id="UP000503820"/>
    </source>
</evidence>
<comment type="caution">
    <text evidence="1">The sequence shown here is derived from an EMBL/GenBank/DDBJ whole genome shotgun (WGS) entry which is preliminary data.</text>
</comment>
<proteinExistence type="predicted"/>
<name>A0A7J0BVQ5_9BACT</name>
<protein>
    <submittedName>
        <fullName evidence="1">Uncharacterized protein</fullName>
    </submittedName>
</protein>
<keyword evidence="2" id="KW-1185">Reference proteome</keyword>
<evidence type="ECO:0000313" key="1">
    <source>
        <dbReference type="EMBL" id="GFM37084.1"/>
    </source>
</evidence>
<sequence>MADAAREEDDEWYGFAAKPFGNRVLQTVSLILSCHRKASTTNILILTIPWSRGSAIIFFALRYKKIRSTEAAHPA</sequence>
<reference evidence="1 2" key="1">
    <citation type="submission" date="2020-05" db="EMBL/GenBank/DDBJ databases">
        <title>Draft genome sequence of Desulfovibrio psychrotolerans JS1T.</title>
        <authorList>
            <person name="Ueno A."/>
            <person name="Tamazawa S."/>
            <person name="Tamamura S."/>
            <person name="Murakami T."/>
            <person name="Kiyama T."/>
            <person name="Inomata H."/>
            <person name="Amano Y."/>
            <person name="Miyakawa K."/>
            <person name="Tamaki H."/>
            <person name="Naganuma T."/>
            <person name="Kaneko K."/>
        </authorList>
    </citation>
    <scope>NUCLEOTIDE SEQUENCE [LARGE SCALE GENOMIC DNA]</scope>
    <source>
        <strain evidence="1 2">JS1</strain>
    </source>
</reference>
<dbReference type="Proteomes" id="UP000503820">
    <property type="component" value="Unassembled WGS sequence"/>
</dbReference>
<dbReference type="PROSITE" id="PS51257">
    <property type="entry name" value="PROKAR_LIPOPROTEIN"/>
    <property type="match status" value="1"/>
</dbReference>
<gene>
    <name evidence="1" type="ORF">DSM19430T_17680</name>
</gene>
<organism evidence="1 2">
    <name type="scientific">Desulfovibrio psychrotolerans</name>
    <dbReference type="NCBI Taxonomy" id="415242"/>
    <lineage>
        <taxon>Bacteria</taxon>
        <taxon>Pseudomonadati</taxon>
        <taxon>Thermodesulfobacteriota</taxon>
        <taxon>Desulfovibrionia</taxon>
        <taxon>Desulfovibrionales</taxon>
        <taxon>Desulfovibrionaceae</taxon>
        <taxon>Desulfovibrio</taxon>
    </lineage>
</organism>